<gene>
    <name evidence="4" type="ordered locus">MA_3287</name>
</gene>
<dbReference type="GO" id="GO:0005829">
    <property type="term" value="C:cytosol"/>
    <property type="evidence" value="ECO:0000318"/>
    <property type="project" value="GO_Central"/>
</dbReference>
<dbReference type="SUPFAM" id="SSF111283">
    <property type="entry name" value="Putative modulator of DNA gyrase, PmbA/TldD"/>
    <property type="match status" value="1"/>
</dbReference>
<feature type="domain" description="Metalloprotease TldD/E C-terminal" evidence="2">
    <location>
        <begin position="222"/>
        <end position="439"/>
    </location>
</feature>
<dbReference type="InterPro" id="IPR002510">
    <property type="entry name" value="Metalloprtase-TldD/E_N"/>
</dbReference>
<dbReference type="AlphaFoldDB" id="Q8TKV7"/>
<dbReference type="Gene3D" id="3.30.2290.10">
    <property type="entry name" value="PmbA/TldD superfamily"/>
    <property type="match status" value="1"/>
</dbReference>
<feature type="domain" description="Metalloprotease TldD/E central" evidence="3">
    <location>
        <begin position="115"/>
        <end position="213"/>
    </location>
</feature>
<dbReference type="GO" id="GO:0016485">
    <property type="term" value="P:protein processing"/>
    <property type="evidence" value="ECO:0000318"/>
    <property type="project" value="GO_Central"/>
</dbReference>
<evidence type="ECO:0000259" key="3">
    <source>
        <dbReference type="Pfam" id="PF19290"/>
    </source>
</evidence>
<proteinExistence type="predicted"/>
<protein>
    <submittedName>
        <fullName evidence="4">PmbA/TldD family protein</fullName>
    </submittedName>
</protein>
<dbReference type="EMBL" id="AE010299">
    <property type="protein sequence ID" value="AAM06657.1"/>
    <property type="molecule type" value="Genomic_DNA"/>
</dbReference>
<dbReference type="FunFam" id="3.30.2290.10:FF:000005">
    <property type="entry name" value="Peptidase U62 modulator of DNA gyrase"/>
    <property type="match status" value="1"/>
</dbReference>
<sequence>MHELYELAKKALKLAEEAGAEEAEIYYFANHSTGVNFKKDSLENAKDRFSEGLGIRAIVNGAVGFSSTNSAQDLENAVKVAVAEARVRENDPDWVSLPSNGKYPEVSGIFDKKVEALELEECIGYAVELVDGTKEMPGTLPTSGGFTRSRSRRLILNTNGIEIEEKSTTVSGFVDVITVNGDTSTAYDFAVSRSLDIDFFALGKNASDLALKSRGGIKIEPQKTDVIFHPFAFSDILDDALAPSLDSDNVQKGRSGLIDKLGEEVSVPELCIYDDGLVEAGIETAASDDEGVPSQHTTVLKNGVLETYLYDSYTAGKAGVKSTGNGSRSSYTSPPSVGLRNFVIDYPQEDIIANTASGVFVTTIIGAHTANSISGDFSVEARNAFTIKDGALDKPIKSLMISGNAFELLKNITGAGFDVRKVGGIITPSIRVSGMSVIG</sequence>
<dbReference type="HOGENOM" id="CLU_026425_4_2_2"/>
<dbReference type="InterPro" id="IPR045570">
    <property type="entry name" value="Metalloprtase-TldD/E_cen_dom"/>
</dbReference>
<dbReference type="EnsemblBacteria" id="AAM06657">
    <property type="protein sequence ID" value="AAM06657"/>
    <property type="gene ID" value="MA_3287"/>
</dbReference>
<feature type="domain" description="Metalloprotease TldD/E N-terminal" evidence="1">
    <location>
        <begin position="23"/>
        <end position="84"/>
    </location>
</feature>
<reference evidence="4 5" key="1">
    <citation type="journal article" date="2002" name="Genome Res.">
        <title>The genome of Methanosarcina acetivorans reveals extensive metabolic and physiological diversity.</title>
        <authorList>
            <person name="Galagan J.E."/>
            <person name="Nusbaum C."/>
            <person name="Roy A."/>
            <person name="Endrizzi M.G."/>
            <person name="Macdonald P."/>
            <person name="FitzHugh W."/>
            <person name="Calvo S."/>
            <person name="Engels R."/>
            <person name="Smirnov S."/>
            <person name="Atnoor D."/>
            <person name="Brown A."/>
            <person name="Allen N."/>
            <person name="Naylor J."/>
            <person name="Stange-Thomann N."/>
            <person name="DeArellano K."/>
            <person name="Johnson R."/>
            <person name="Linton L."/>
            <person name="McEwan P."/>
            <person name="McKernan K."/>
            <person name="Talamas J."/>
            <person name="Tirrell A."/>
            <person name="Ye W."/>
            <person name="Zimmer A."/>
            <person name="Barber R.D."/>
            <person name="Cann I."/>
            <person name="Graham D.E."/>
            <person name="Grahame D.A."/>
            <person name="Guss A."/>
            <person name="Hedderich R."/>
            <person name="Ingram-Smith C."/>
            <person name="Kuettner C.H."/>
            <person name="Krzycki J.A."/>
            <person name="Leigh J.A."/>
            <person name="Li W."/>
            <person name="Liu J."/>
            <person name="Mukhopadhyay B."/>
            <person name="Reeve J.N."/>
            <person name="Smith K."/>
            <person name="Springer T.A."/>
            <person name="Umayam L.A."/>
            <person name="White O."/>
            <person name="White R.H."/>
            <person name="de Macario E.C."/>
            <person name="Ferry J.G."/>
            <person name="Jarrell K.F."/>
            <person name="Jing H."/>
            <person name="Macario A.J.L."/>
            <person name="Paulsen I."/>
            <person name="Pritchett M."/>
            <person name="Sowers K.R."/>
            <person name="Swanson R.V."/>
            <person name="Zinder S.H."/>
            <person name="Lander E."/>
            <person name="Metcalf W.W."/>
            <person name="Birren B."/>
        </authorList>
    </citation>
    <scope>NUCLEOTIDE SEQUENCE [LARGE SCALE GENOMIC DNA]</scope>
    <source>
        <strain evidence="5">ATCC 35395 / DSM 2834 / JCM 12185 / C2A</strain>
    </source>
</reference>
<evidence type="ECO:0000313" key="5">
    <source>
        <dbReference type="Proteomes" id="UP000002487"/>
    </source>
</evidence>
<dbReference type="Pfam" id="PF19290">
    <property type="entry name" value="PmbA_TldD_2nd"/>
    <property type="match status" value="1"/>
</dbReference>
<accession>Q8TKV7</accession>
<dbReference type="InterPro" id="IPR035068">
    <property type="entry name" value="TldD/PmbA_N"/>
</dbReference>
<dbReference type="InterPro" id="IPR047657">
    <property type="entry name" value="PmbA"/>
</dbReference>
<organism evidence="4 5">
    <name type="scientific">Methanosarcina acetivorans (strain ATCC 35395 / DSM 2834 / JCM 12185 / C2A)</name>
    <dbReference type="NCBI Taxonomy" id="188937"/>
    <lineage>
        <taxon>Archaea</taxon>
        <taxon>Methanobacteriati</taxon>
        <taxon>Methanobacteriota</taxon>
        <taxon>Stenosarchaea group</taxon>
        <taxon>Methanomicrobia</taxon>
        <taxon>Methanosarcinales</taxon>
        <taxon>Methanosarcinaceae</taxon>
        <taxon>Methanosarcina</taxon>
    </lineage>
</organism>
<evidence type="ECO:0000259" key="1">
    <source>
        <dbReference type="Pfam" id="PF01523"/>
    </source>
</evidence>
<dbReference type="InParanoid" id="Q8TKV7"/>
<dbReference type="InterPro" id="IPR036059">
    <property type="entry name" value="TldD/PmbA_sf"/>
</dbReference>
<dbReference type="Pfam" id="PF19289">
    <property type="entry name" value="PmbA_TldD_3rd"/>
    <property type="match status" value="1"/>
</dbReference>
<keyword evidence="5" id="KW-1185">Reference proteome</keyword>
<dbReference type="PANTHER" id="PTHR43421">
    <property type="entry name" value="METALLOPROTEASE PMBA"/>
    <property type="match status" value="1"/>
</dbReference>
<dbReference type="GO" id="GO:1905368">
    <property type="term" value="C:peptidase complex"/>
    <property type="evidence" value="ECO:0000318"/>
    <property type="project" value="GO_Central"/>
</dbReference>
<dbReference type="GO" id="GO:0008237">
    <property type="term" value="F:metallopeptidase activity"/>
    <property type="evidence" value="ECO:0007669"/>
    <property type="project" value="InterPro"/>
</dbReference>
<dbReference type="Proteomes" id="UP000002487">
    <property type="component" value="Chromosome"/>
</dbReference>
<evidence type="ECO:0000313" key="4">
    <source>
        <dbReference type="EMBL" id="AAM06657.1"/>
    </source>
</evidence>
<dbReference type="InterPro" id="IPR045569">
    <property type="entry name" value="Metalloprtase-TldD/E_C"/>
</dbReference>
<dbReference type="Pfam" id="PF01523">
    <property type="entry name" value="PmbA_TldD_1st"/>
    <property type="match status" value="1"/>
</dbReference>
<dbReference type="PANTHER" id="PTHR43421:SF1">
    <property type="entry name" value="METALLOPROTEASE PMBA"/>
    <property type="match status" value="1"/>
</dbReference>
<evidence type="ECO:0000259" key="2">
    <source>
        <dbReference type="Pfam" id="PF19289"/>
    </source>
</evidence>
<dbReference type="KEGG" id="mac:MA_3287"/>
<name>Q8TKV7_METAC</name>
<dbReference type="PhylomeDB" id="Q8TKV7"/>
<dbReference type="STRING" id="188937.MA_3287"/>